<evidence type="ECO:0000313" key="3">
    <source>
        <dbReference type="EMBL" id="CAA9459423.1"/>
    </source>
</evidence>
<dbReference type="Gene3D" id="3.40.50.720">
    <property type="entry name" value="NAD(P)-binding Rossmann-like Domain"/>
    <property type="match status" value="1"/>
</dbReference>
<dbReference type="Pfam" id="PF13561">
    <property type="entry name" value="adh_short_C2"/>
    <property type="match status" value="1"/>
</dbReference>
<name>A0A6J4R9G5_9ACTN</name>
<evidence type="ECO:0008006" key="4">
    <source>
        <dbReference type="Google" id="ProtNLM"/>
    </source>
</evidence>
<dbReference type="InterPro" id="IPR036291">
    <property type="entry name" value="NAD(P)-bd_dom_sf"/>
</dbReference>
<organism evidence="3">
    <name type="scientific">uncultured Rubrobacteraceae bacterium</name>
    <dbReference type="NCBI Taxonomy" id="349277"/>
    <lineage>
        <taxon>Bacteria</taxon>
        <taxon>Bacillati</taxon>
        <taxon>Actinomycetota</taxon>
        <taxon>Rubrobacteria</taxon>
        <taxon>Rubrobacterales</taxon>
        <taxon>Rubrobacteraceae</taxon>
        <taxon>environmental samples</taxon>
    </lineage>
</organism>
<reference evidence="3" key="1">
    <citation type="submission" date="2020-02" db="EMBL/GenBank/DDBJ databases">
        <authorList>
            <person name="Meier V. D."/>
        </authorList>
    </citation>
    <scope>NUCLEOTIDE SEQUENCE</scope>
    <source>
        <strain evidence="3">AVDCRST_MAG37</strain>
    </source>
</reference>
<proteinExistence type="inferred from homology"/>
<keyword evidence="2" id="KW-0560">Oxidoreductase</keyword>
<accession>A0A6J4R9G5</accession>
<gene>
    <name evidence="3" type="ORF">AVDCRST_MAG37-3528</name>
</gene>
<protein>
    <recommendedName>
        <fullName evidence="4">3-oxoacyl-[acyl-carrier protein] reductase</fullName>
    </recommendedName>
</protein>
<dbReference type="InterPro" id="IPR002347">
    <property type="entry name" value="SDR_fam"/>
</dbReference>
<dbReference type="GO" id="GO:0016491">
    <property type="term" value="F:oxidoreductase activity"/>
    <property type="evidence" value="ECO:0007669"/>
    <property type="project" value="UniProtKB-KW"/>
</dbReference>
<dbReference type="EMBL" id="CADCVD010000182">
    <property type="protein sequence ID" value="CAA9459423.1"/>
    <property type="molecule type" value="Genomic_DNA"/>
</dbReference>
<evidence type="ECO:0000256" key="1">
    <source>
        <dbReference type="ARBA" id="ARBA00006484"/>
    </source>
</evidence>
<dbReference type="CDD" id="cd05233">
    <property type="entry name" value="SDR_c"/>
    <property type="match status" value="1"/>
</dbReference>
<dbReference type="AlphaFoldDB" id="A0A6J4R9G5"/>
<dbReference type="PRINTS" id="PR00081">
    <property type="entry name" value="GDHRDH"/>
</dbReference>
<sequence>MLLENKNAVIYGAGGAIGGAVARAFAREGARVFLAGRTLATLDRVAEEISTVGGVAETAQVDALDERTVEEHIGGVVEQAGNIDVSFNAISIRDVQLIPLTEMSREDFASPIVTGTATHFLTARAAARRMAERGSGVILTLSSSAVRAYVPGVYVGGFGIAGTAIEALTKQLAAELGPQGVRAVCLRLEGIPESWEGISTEYWSAPPAEIEAQMKARSLLGRVTTLNDLGNAAAFLASDLAGATTGTVFNLTSGTVVD</sequence>
<dbReference type="PANTHER" id="PTHR43669:SF3">
    <property type="entry name" value="ALCOHOL DEHYDROGENASE, PUTATIVE (AFU_ORTHOLOGUE AFUA_3G03445)-RELATED"/>
    <property type="match status" value="1"/>
</dbReference>
<evidence type="ECO:0000256" key="2">
    <source>
        <dbReference type="ARBA" id="ARBA00023002"/>
    </source>
</evidence>
<comment type="similarity">
    <text evidence="1">Belongs to the short-chain dehydrogenases/reductases (SDR) family.</text>
</comment>
<dbReference type="SUPFAM" id="SSF51735">
    <property type="entry name" value="NAD(P)-binding Rossmann-fold domains"/>
    <property type="match status" value="1"/>
</dbReference>
<dbReference type="PANTHER" id="PTHR43669">
    <property type="entry name" value="5-KETO-D-GLUCONATE 5-REDUCTASE"/>
    <property type="match status" value="1"/>
</dbReference>